<dbReference type="CDD" id="cd13585">
    <property type="entry name" value="PBP2_TMBP_like"/>
    <property type="match status" value="1"/>
</dbReference>
<evidence type="ECO:0000256" key="1">
    <source>
        <dbReference type="ARBA" id="ARBA00008520"/>
    </source>
</evidence>
<dbReference type="GO" id="GO:0055052">
    <property type="term" value="C:ATP-binding cassette (ABC) transporter complex, substrate-binding subunit-containing"/>
    <property type="evidence" value="ECO:0007669"/>
    <property type="project" value="TreeGrafter"/>
</dbReference>
<evidence type="ECO:0000256" key="2">
    <source>
        <dbReference type="ARBA" id="ARBA00022448"/>
    </source>
</evidence>
<dbReference type="RefSeq" id="WP_368498221.1">
    <property type="nucleotide sequence ID" value="NZ_CP162511.1"/>
</dbReference>
<dbReference type="PANTHER" id="PTHR30061:SF50">
    <property type="entry name" value="MALTOSE_MALTODEXTRIN-BINDING PERIPLASMIC PROTEIN"/>
    <property type="match status" value="1"/>
</dbReference>
<keyword evidence="2" id="KW-0813">Transport</keyword>
<dbReference type="PROSITE" id="PS51257">
    <property type="entry name" value="PROKAR_LIPOPROTEIN"/>
    <property type="match status" value="1"/>
</dbReference>
<feature type="chain" id="PRO_5044187490" evidence="4">
    <location>
        <begin position="26"/>
        <end position="427"/>
    </location>
</feature>
<dbReference type="GO" id="GO:0042956">
    <property type="term" value="P:maltodextrin transmembrane transport"/>
    <property type="evidence" value="ECO:0007669"/>
    <property type="project" value="TreeGrafter"/>
</dbReference>
<dbReference type="GO" id="GO:1901982">
    <property type="term" value="F:maltose binding"/>
    <property type="evidence" value="ECO:0007669"/>
    <property type="project" value="TreeGrafter"/>
</dbReference>
<dbReference type="SUPFAM" id="SSF53850">
    <property type="entry name" value="Periplasmic binding protein-like II"/>
    <property type="match status" value="1"/>
</dbReference>
<protein>
    <submittedName>
        <fullName evidence="5">Sugar ABC transporter substrate-binding protein</fullName>
    </submittedName>
</protein>
<proteinExistence type="inferred from homology"/>
<dbReference type="InterPro" id="IPR006059">
    <property type="entry name" value="SBP"/>
</dbReference>
<dbReference type="PANTHER" id="PTHR30061">
    <property type="entry name" value="MALTOSE-BINDING PERIPLASMIC PROTEIN"/>
    <property type="match status" value="1"/>
</dbReference>
<gene>
    <name evidence="5" type="ORF">ABFY20_01695</name>
</gene>
<reference evidence="5" key="1">
    <citation type="submission" date="2024-05" db="EMBL/GenBank/DDBJ databases">
        <title>Herbiconiux sp. A18JL235.</title>
        <authorList>
            <person name="Zhang G."/>
        </authorList>
    </citation>
    <scope>NUCLEOTIDE SEQUENCE</scope>
    <source>
        <strain evidence="5">A18JL235</strain>
    </source>
</reference>
<dbReference type="Pfam" id="PF01547">
    <property type="entry name" value="SBP_bac_1"/>
    <property type="match status" value="1"/>
</dbReference>
<evidence type="ECO:0000313" key="5">
    <source>
        <dbReference type="EMBL" id="XDI05832.1"/>
    </source>
</evidence>
<evidence type="ECO:0000256" key="3">
    <source>
        <dbReference type="ARBA" id="ARBA00022729"/>
    </source>
</evidence>
<dbReference type="Gene3D" id="3.40.190.10">
    <property type="entry name" value="Periplasmic binding protein-like II"/>
    <property type="match status" value="1"/>
</dbReference>
<evidence type="ECO:0000256" key="4">
    <source>
        <dbReference type="SAM" id="SignalP"/>
    </source>
</evidence>
<accession>A0AB39BI84</accession>
<keyword evidence="3 4" id="KW-0732">Signal</keyword>
<name>A0AB39BI84_9MICO</name>
<feature type="signal peptide" evidence="4">
    <location>
        <begin position="1"/>
        <end position="25"/>
    </location>
</feature>
<dbReference type="AlphaFoldDB" id="A0AB39BI84"/>
<dbReference type="GO" id="GO:0015768">
    <property type="term" value="P:maltose transport"/>
    <property type="evidence" value="ECO:0007669"/>
    <property type="project" value="TreeGrafter"/>
</dbReference>
<comment type="similarity">
    <text evidence="1">Belongs to the bacterial solute-binding protein 1 family.</text>
</comment>
<dbReference type="EMBL" id="CP162511">
    <property type="protein sequence ID" value="XDI05832.1"/>
    <property type="molecule type" value="Genomic_DNA"/>
</dbReference>
<organism evidence="5">
    <name type="scientific">Herbiconiux sp. A18JL235</name>
    <dbReference type="NCBI Taxonomy" id="3152363"/>
    <lineage>
        <taxon>Bacteria</taxon>
        <taxon>Bacillati</taxon>
        <taxon>Actinomycetota</taxon>
        <taxon>Actinomycetes</taxon>
        <taxon>Micrococcales</taxon>
        <taxon>Microbacteriaceae</taxon>
        <taxon>Herbiconiux</taxon>
    </lineage>
</organism>
<sequence>MTRKLRTMTGAVLAAAAVLMTACSANPTTSTSDGEVSGSIRFSIWFGEGDREMWDKVIDDFESQNPGTEVAFEPLEYGAYWTRLNTQLAGGTAPDVIGMQYQQGVLGPEGQLEPLGPSLGDDFAQVPETLLSAGITEVDGEDQQYALPWRFVGGSLYGNLSAMEAAGVEIPTEGWTVDEFLAAAQALTTDTTYGTSVPSLTMATSLESAFGAAPVSADGKTATYDTPQMLEAKTFLRDLVWKYKVAPHPADLSTQADPFASGAVNMAFMGSWMSPVYRSIENFDWDILPNPSGSVDAKNYAGPDMISVTTGSKNKALAEAFVEFIVFDQTAQELIGQTGAPVLTDYLNDPARIEAEAAEKPSNYGYFVQQASDNGDPWTFALPQSQELGKLEADADFKILASADSDIAGILAELDTAAQAELDSSNE</sequence>